<dbReference type="EMBL" id="MGDD01000297">
    <property type="protein sequence ID" value="OGL42953.1"/>
    <property type="molecule type" value="Genomic_DNA"/>
</dbReference>
<evidence type="ECO:0000313" key="2">
    <source>
        <dbReference type="Proteomes" id="UP000179266"/>
    </source>
</evidence>
<dbReference type="Proteomes" id="UP000179266">
    <property type="component" value="Unassembled WGS sequence"/>
</dbReference>
<dbReference type="AlphaFoldDB" id="A0A1F7RN50"/>
<sequence length="73" mass="8224">MGDKKNSECQRTVPVFKTTECVLLLALRCLLYLDCEESVKGDNIIKIIHSVKKILRSSREKKHCGNAVPDAHV</sequence>
<proteinExistence type="predicted"/>
<gene>
    <name evidence="1" type="ORF">A2161_06035</name>
</gene>
<accession>A0A1F7RN50</accession>
<reference evidence="1 2" key="1">
    <citation type="journal article" date="2016" name="Nat. Commun.">
        <title>Thousands of microbial genomes shed light on interconnected biogeochemical processes in an aquifer system.</title>
        <authorList>
            <person name="Anantharaman K."/>
            <person name="Brown C.T."/>
            <person name="Hug L.A."/>
            <person name="Sharon I."/>
            <person name="Castelle C.J."/>
            <person name="Probst A.J."/>
            <person name="Thomas B.C."/>
            <person name="Singh A."/>
            <person name="Wilkins M.J."/>
            <person name="Karaoz U."/>
            <person name="Brodie E.L."/>
            <person name="Williams K.H."/>
            <person name="Hubbard S.S."/>
            <person name="Banfield J.F."/>
        </authorList>
    </citation>
    <scope>NUCLEOTIDE SEQUENCE [LARGE SCALE GENOMIC DNA]</scope>
</reference>
<evidence type="ECO:0000313" key="1">
    <source>
        <dbReference type="EMBL" id="OGL42953.1"/>
    </source>
</evidence>
<name>A0A1F7RN50_9BACT</name>
<organism evidence="1 2">
    <name type="scientific">Candidatus Schekmanbacteria bacterium RBG_13_48_7</name>
    <dbReference type="NCBI Taxonomy" id="1817878"/>
    <lineage>
        <taxon>Bacteria</taxon>
        <taxon>Candidatus Schekmaniibacteriota</taxon>
    </lineage>
</organism>
<comment type="caution">
    <text evidence="1">The sequence shown here is derived from an EMBL/GenBank/DDBJ whole genome shotgun (WGS) entry which is preliminary data.</text>
</comment>
<protein>
    <submittedName>
        <fullName evidence="1">Uncharacterized protein</fullName>
    </submittedName>
</protein>